<evidence type="ECO:0000313" key="2">
    <source>
        <dbReference type="EMBL" id="KAK4385504.1"/>
    </source>
</evidence>
<dbReference type="PANTHER" id="PTHR46890:SF48">
    <property type="entry name" value="RNA-DIRECTED DNA POLYMERASE"/>
    <property type="match status" value="1"/>
</dbReference>
<dbReference type="EMBL" id="JACGWL010000016">
    <property type="protein sequence ID" value="KAK4385504.1"/>
    <property type="molecule type" value="Genomic_DNA"/>
</dbReference>
<dbReference type="InterPro" id="IPR052343">
    <property type="entry name" value="Retrotransposon-Effector_Assoc"/>
</dbReference>
<evidence type="ECO:0000313" key="3">
    <source>
        <dbReference type="Proteomes" id="UP001289374"/>
    </source>
</evidence>
<dbReference type="Proteomes" id="UP001289374">
    <property type="component" value="Unassembled WGS sequence"/>
</dbReference>
<accession>A0AAE2BHC3</accession>
<dbReference type="SUPFAM" id="SSF56672">
    <property type="entry name" value="DNA/RNA polymerases"/>
    <property type="match status" value="1"/>
</dbReference>
<protein>
    <recommendedName>
        <fullName evidence="1">Reverse transcriptase domain-containing protein</fullName>
    </recommendedName>
</protein>
<gene>
    <name evidence="2" type="ORF">Sango_2674400</name>
</gene>
<keyword evidence="3" id="KW-1185">Reference proteome</keyword>
<feature type="domain" description="Reverse transcriptase" evidence="1">
    <location>
        <begin position="177"/>
        <end position="267"/>
    </location>
</feature>
<proteinExistence type="predicted"/>
<name>A0AAE2BHC3_9LAMI</name>
<dbReference type="InterPro" id="IPR000477">
    <property type="entry name" value="RT_dom"/>
</dbReference>
<comment type="caution">
    <text evidence="2">The sequence shown here is derived from an EMBL/GenBank/DDBJ whole genome shotgun (WGS) entry which is preliminary data.</text>
</comment>
<dbReference type="AlphaFoldDB" id="A0AAE2BHC3"/>
<reference evidence="2" key="2">
    <citation type="journal article" date="2024" name="Plant">
        <title>Genomic evolution and insights into agronomic trait innovations of Sesamum species.</title>
        <authorList>
            <person name="Miao H."/>
            <person name="Wang L."/>
            <person name="Qu L."/>
            <person name="Liu H."/>
            <person name="Sun Y."/>
            <person name="Le M."/>
            <person name="Wang Q."/>
            <person name="Wei S."/>
            <person name="Zheng Y."/>
            <person name="Lin W."/>
            <person name="Duan Y."/>
            <person name="Cao H."/>
            <person name="Xiong S."/>
            <person name="Wang X."/>
            <person name="Wei L."/>
            <person name="Li C."/>
            <person name="Ma Q."/>
            <person name="Ju M."/>
            <person name="Zhao R."/>
            <person name="Li G."/>
            <person name="Mu C."/>
            <person name="Tian Q."/>
            <person name="Mei H."/>
            <person name="Zhang T."/>
            <person name="Gao T."/>
            <person name="Zhang H."/>
        </authorList>
    </citation>
    <scope>NUCLEOTIDE SEQUENCE</scope>
    <source>
        <strain evidence="2">K16</strain>
    </source>
</reference>
<dbReference type="InterPro" id="IPR043502">
    <property type="entry name" value="DNA/RNA_pol_sf"/>
</dbReference>
<dbReference type="PANTHER" id="PTHR46890">
    <property type="entry name" value="NON-LTR RETROLELEMENT REVERSE TRANSCRIPTASE-LIKE PROTEIN-RELATED"/>
    <property type="match status" value="1"/>
</dbReference>
<dbReference type="Pfam" id="PF00078">
    <property type="entry name" value="RVT_1"/>
    <property type="match status" value="1"/>
</dbReference>
<sequence length="492" mass="55807">MMLFESQIILDSSLGGVGGHQSENFQHADEAVQPQLDHLVERFMYGGRKRLALYGLIWVCRDDKVRIRTLEEELISIRAAPNMEASQRPSSNLSLQAVNAILSVLEPQVSLDTDDTILLLYMLDEVQRPLQQMYPYKSPGPDEFLHFHRAPPSFNATHIVLIPKCDQSEMLIKHWGKEGHISLKLDISNAYDRVEWFFLESALGILGFHEKFVSLIMSCVSTVSFSFMLNGSNFVFLRPKRGLRQGDPLSPYLFLICVEKSTVDFSKNLDTDTCEELGRVLGVLVVDKHEKYLGVPTTSSKTMVSLENSVDRLEESVSWYFPNFDLFAAKANPHFSCAWLSMLETHDLIVEGSRWSVGSGLSVRILDDCWLLSPKTFRIMNSFVRWRGGATVRALALFPWSALSLFQGGADDWLRLMHKQLGRYHFELFPIICWLIWEARNKLFSEGSSTTTARLVLYARRLIQVVQGAASSSFLLLLCEFEGCFSFGSSLC</sequence>
<organism evidence="2 3">
    <name type="scientific">Sesamum angolense</name>
    <dbReference type="NCBI Taxonomy" id="2727404"/>
    <lineage>
        <taxon>Eukaryota</taxon>
        <taxon>Viridiplantae</taxon>
        <taxon>Streptophyta</taxon>
        <taxon>Embryophyta</taxon>
        <taxon>Tracheophyta</taxon>
        <taxon>Spermatophyta</taxon>
        <taxon>Magnoliopsida</taxon>
        <taxon>eudicotyledons</taxon>
        <taxon>Gunneridae</taxon>
        <taxon>Pentapetalae</taxon>
        <taxon>asterids</taxon>
        <taxon>lamiids</taxon>
        <taxon>Lamiales</taxon>
        <taxon>Pedaliaceae</taxon>
        <taxon>Sesamum</taxon>
    </lineage>
</organism>
<reference evidence="2" key="1">
    <citation type="submission" date="2020-06" db="EMBL/GenBank/DDBJ databases">
        <authorList>
            <person name="Li T."/>
            <person name="Hu X."/>
            <person name="Zhang T."/>
            <person name="Song X."/>
            <person name="Zhang H."/>
            <person name="Dai N."/>
            <person name="Sheng W."/>
            <person name="Hou X."/>
            <person name="Wei L."/>
        </authorList>
    </citation>
    <scope>NUCLEOTIDE SEQUENCE</scope>
    <source>
        <strain evidence="2">K16</strain>
        <tissue evidence="2">Leaf</tissue>
    </source>
</reference>
<evidence type="ECO:0000259" key="1">
    <source>
        <dbReference type="Pfam" id="PF00078"/>
    </source>
</evidence>